<dbReference type="Proteomes" id="UP000472839">
    <property type="component" value="Unassembled WGS sequence"/>
</dbReference>
<evidence type="ECO:0000256" key="2">
    <source>
        <dbReference type="ARBA" id="ARBA00022519"/>
    </source>
</evidence>
<dbReference type="Pfam" id="PF00149">
    <property type="entry name" value="Metallophos"/>
    <property type="match status" value="1"/>
</dbReference>
<dbReference type="GO" id="GO:0009245">
    <property type="term" value="P:lipid A biosynthetic process"/>
    <property type="evidence" value="ECO:0007669"/>
    <property type="project" value="TreeGrafter"/>
</dbReference>
<proteinExistence type="predicted"/>
<evidence type="ECO:0000256" key="3">
    <source>
        <dbReference type="ARBA" id="ARBA00022723"/>
    </source>
</evidence>
<dbReference type="InterPro" id="IPR043461">
    <property type="entry name" value="LpxH-like"/>
</dbReference>
<evidence type="ECO:0000256" key="4">
    <source>
        <dbReference type="ARBA" id="ARBA00023136"/>
    </source>
</evidence>
<keyword evidence="2" id="KW-0997">Cell inner membrane</keyword>
<dbReference type="PANTHER" id="PTHR34990:SF2">
    <property type="entry name" value="BLL8164 PROTEIN"/>
    <property type="match status" value="1"/>
</dbReference>
<evidence type="ECO:0000256" key="1">
    <source>
        <dbReference type="ARBA" id="ARBA00022475"/>
    </source>
</evidence>
<dbReference type="Proteomes" id="UP000461010">
    <property type="component" value="Unassembled WGS sequence"/>
</dbReference>
<dbReference type="EMBL" id="WFKK01000082">
    <property type="protein sequence ID" value="KAB7884497.1"/>
    <property type="molecule type" value="Genomic_DNA"/>
</dbReference>
<keyword evidence="9" id="KW-1185">Reference proteome</keyword>
<dbReference type="PANTHER" id="PTHR34990">
    <property type="entry name" value="UDP-2,3-DIACYLGLUCOSAMINE HYDROLASE-RELATED"/>
    <property type="match status" value="1"/>
</dbReference>
<dbReference type="GO" id="GO:0046872">
    <property type="term" value="F:metal ion binding"/>
    <property type="evidence" value="ECO:0007669"/>
    <property type="project" value="UniProtKB-KW"/>
</dbReference>
<dbReference type="InterPro" id="IPR029052">
    <property type="entry name" value="Metallo-depent_PP-like"/>
</dbReference>
<evidence type="ECO:0000313" key="10">
    <source>
        <dbReference type="Proteomes" id="UP000472839"/>
    </source>
</evidence>
<protein>
    <submittedName>
        <fullName evidence="7">UDP-2,3-diacylglucosamine diphosphatase</fullName>
    </submittedName>
</protein>
<evidence type="ECO:0000259" key="6">
    <source>
        <dbReference type="Pfam" id="PF00149"/>
    </source>
</evidence>
<evidence type="ECO:0000313" key="8">
    <source>
        <dbReference type="EMBL" id="KAB7889907.1"/>
    </source>
</evidence>
<accession>A0A6L4WN71</accession>
<dbReference type="GO" id="GO:0016020">
    <property type="term" value="C:membrane"/>
    <property type="evidence" value="ECO:0007669"/>
    <property type="project" value="GOC"/>
</dbReference>
<dbReference type="GO" id="GO:0008758">
    <property type="term" value="F:UDP-2,3-diacylglucosamine hydrolase activity"/>
    <property type="evidence" value="ECO:0007669"/>
    <property type="project" value="TreeGrafter"/>
</dbReference>
<keyword evidence="5" id="KW-0464">Manganese</keyword>
<keyword evidence="3" id="KW-0479">Metal-binding</keyword>
<feature type="domain" description="Calcineurin-like phosphoesterase" evidence="6">
    <location>
        <begin position="10"/>
        <end position="196"/>
    </location>
</feature>
<comment type="caution">
    <text evidence="7">The sequence shown here is derived from an EMBL/GenBank/DDBJ whole genome shotgun (WGS) entry which is preliminary data.</text>
</comment>
<evidence type="ECO:0000313" key="9">
    <source>
        <dbReference type="Proteomes" id="UP000461010"/>
    </source>
</evidence>
<gene>
    <name evidence="8" type="ORF">GBG18_09960</name>
    <name evidence="7" type="ORF">GBG19_15710</name>
</gene>
<keyword evidence="1" id="KW-1003">Cell membrane</keyword>
<reference evidence="9 10" key="1">
    <citation type="submission" date="2019-10" db="EMBL/GenBank/DDBJ databases">
        <title>Poseidonibacter ostreae sp. nov., isolated from the gut of the Ostrea denselamellosa.</title>
        <authorList>
            <person name="Choi A."/>
        </authorList>
    </citation>
    <scope>NUCLEOTIDE SEQUENCE [LARGE SCALE GENOMIC DNA]</scope>
    <source>
        <strain evidence="7 10">SJOD-M-33</strain>
        <strain evidence="8 9">SJOD-M-5</strain>
    </source>
</reference>
<sequence>MFLNLQENAIFIADSHYNLKNTQFSSFLLKIESKELETSQLILMGDNFDFLSGESKYFIRQNKSVIELLNKLSKSIEIVYLEGNHDYNLQKLFPNIKVIKRENQPLFGKYKDKTIALSHGDNFINWQYDLYCSIIRNPILLKFLNSIDFNNFISRKIEASLLGKNICHKIENFKSLVTKRINNYKTDIIIEGHYHQGSSFKIENKEYINIPSLCCDDKYMILNNYEFIGKNI</sequence>
<keyword evidence="4" id="KW-0472">Membrane</keyword>
<name>A0A6L4WN71_9BACT</name>
<dbReference type="InterPro" id="IPR004843">
    <property type="entry name" value="Calcineurin-like_PHP"/>
</dbReference>
<dbReference type="Gene3D" id="3.60.21.10">
    <property type="match status" value="1"/>
</dbReference>
<dbReference type="AlphaFoldDB" id="A0A6L4WN71"/>
<dbReference type="SUPFAM" id="SSF56300">
    <property type="entry name" value="Metallo-dependent phosphatases"/>
    <property type="match status" value="1"/>
</dbReference>
<organism evidence="7 10">
    <name type="scientific">Poseidonibacter ostreae</name>
    <dbReference type="NCBI Taxonomy" id="2654171"/>
    <lineage>
        <taxon>Bacteria</taxon>
        <taxon>Pseudomonadati</taxon>
        <taxon>Campylobacterota</taxon>
        <taxon>Epsilonproteobacteria</taxon>
        <taxon>Campylobacterales</taxon>
        <taxon>Arcobacteraceae</taxon>
        <taxon>Poseidonibacter</taxon>
    </lineage>
</organism>
<evidence type="ECO:0000256" key="5">
    <source>
        <dbReference type="ARBA" id="ARBA00023211"/>
    </source>
</evidence>
<dbReference type="RefSeq" id="WP_152190711.1">
    <property type="nucleotide sequence ID" value="NZ_WFKJ01000030.1"/>
</dbReference>
<dbReference type="EMBL" id="WFKJ01000030">
    <property type="protein sequence ID" value="KAB7889907.1"/>
    <property type="molecule type" value="Genomic_DNA"/>
</dbReference>
<evidence type="ECO:0000313" key="7">
    <source>
        <dbReference type="EMBL" id="KAB7884497.1"/>
    </source>
</evidence>